<proteinExistence type="predicted"/>
<evidence type="ECO:0000313" key="2">
    <source>
        <dbReference type="Proteomes" id="UP000003598"/>
    </source>
</evidence>
<keyword evidence="2" id="KW-1185">Reference proteome</keyword>
<gene>
    <name evidence="1" type="ORF">HMPREF9441_01031</name>
</gene>
<dbReference type="EMBL" id="AFFY01000016">
    <property type="protein sequence ID" value="EHH00983.1"/>
    <property type="molecule type" value="Genomic_DNA"/>
</dbReference>
<dbReference type="Proteomes" id="UP000003598">
    <property type="component" value="Unassembled WGS sequence"/>
</dbReference>
<sequence length="41" mass="4585">MAERCLKYLSAYNHKVMKGLTYGLKDEGAFCKTPGWVCGKS</sequence>
<organism evidence="1 2">
    <name type="scientific">Paraprevotella clara YIT 11840</name>
    <dbReference type="NCBI Taxonomy" id="762968"/>
    <lineage>
        <taxon>Bacteria</taxon>
        <taxon>Pseudomonadati</taxon>
        <taxon>Bacteroidota</taxon>
        <taxon>Bacteroidia</taxon>
        <taxon>Bacteroidales</taxon>
        <taxon>Prevotellaceae</taxon>
        <taxon>Paraprevotella</taxon>
    </lineage>
</organism>
<dbReference type="STRING" id="762968.HMPREF9441_01031"/>
<dbReference type="HOGENOM" id="CLU_3273916_0_0_10"/>
<comment type="caution">
    <text evidence="1">The sequence shown here is derived from an EMBL/GenBank/DDBJ whole genome shotgun (WGS) entry which is preliminary data.</text>
</comment>
<name>G5SP36_9BACT</name>
<dbReference type="AlphaFoldDB" id="G5SP36"/>
<evidence type="ECO:0000313" key="1">
    <source>
        <dbReference type="EMBL" id="EHH00983.1"/>
    </source>
</evidence>
<accession>G5SP36</accession>
<protein>
    <submittedName>
        <fullName evidence="1">Uncharacterized protein</fullName>
    </submittedName>
</protein>
<reference evidence="1 2" key="1">
    <citation type="submission" date="2011-03" db="EMBL/GenBank/DDBJ databases">
        <authorList>
            <person name="Weinstock G."/>
            <person name="Sodergren E."/>
            <person name="Clifton S."/>
            <person name="Fulton L."/>
            <person name="Fulton B."/>
            <person name="Courtney L."/>
            <person name="Fronick C."/>
            <person name="Harrison M."/>
            <person name="Strong C."/>
            <person name="Farmer C."/>
            <person name="Delahaunty K."/>
            <person name="Markovic C."/>
            <person name="Hall O."/>
            <person name="Minx P."/>
            <person name="Tomlinson C."/>
            <person name="Mitreva M."/>
            <person name="Hou S."/>
            <person name="Chen J."/>
            <person name="Wollam A."/>
            <person name="Pepin K.H."/>
            <person name="Johnson M."/>
            <person name="Bhonagiri V."/>
            <person name="Zhang X."/>
            <person name="Suruliraj S."/>
            <person name="Warren W."/>
            <person name="Chinwalla A."/>
            <person name="Mardis E.R."/>
            <person name="Wilson R.K."/>
        </authorList>
    </citation>
    <scope>NUCLEOTIDE SEQUENCE [LARGE SCALE GENOMIC DNA]</scope>
    <source>
        <strain evidence="1 2">YIT 11840</strain>
    </source>
</reference>